<keyword evidence="2" id="KW-1185">Reference proteome</keyword>
<sequence length="185" mass="18612">MVRRRQLASLLAGLVLAAVLGLIAYGLPAIDRALPSSEPVPAGRPYDVGGGVTLVPPAGALVDLTRTRPAADRGTAVFLLGAVRYAVTVAPFDGGLTAAADRLRARITATAGYQVTGAESTVATAGGVTGIQGGYTAPGRAGRYAVFLADEVAVEVTVSGTDLELADALPRIEAATGSIRRGDAS</sequence>
<name>A0A8J3Y6J8_9ACTN</name>
<protein>
    <submittedName>
        <fullName evidence="1">Uncharacterized protein</fullName>
    </submittedName>
</protein>
<accession>A0A8J3Y6J8</accession>
<dbReference type="Proteomes" id="UP000652013">
    <property type="component" value="Unassembled WGS sequence"/>
</dbReference>
<reference evidence="1" key="1">
    <citation type="submission" date="2021-01" db="EMBL/GenBank/DDBJ databases">
        <title>Whole genome shotgun sequence of Spirilliplanes yamanashiensis NBRC 15828.</title>
        <authorList>
            <person name="Komaki H."/>
            <person name="Tamura T."/>
        </authorList>
    </citation>
    <scope>NUCLEOTIDE SEQUENCE</scope>
    <source>
        <strain evidence="1">NBRC 15828</strain>
    </source>
</reference>
<gene>
    <name evidence="1" type="ORF">Sya03_21330</name>
</gene>
<organism evidence="1 2">
    <name type="scientific">Spirilliplanes yamanashiensis</name>
    <dbReference type="NCBI Taxonomy" id="42233"/>
    <lineage>
        <taxon>Bacteria</taxon>
        <taxon>Bacillati</taxon>
        <taxon>Actinomycetota</taxon>
        <taxon>Actinomycetes</taxon>
        <taxon>Micromonosporales</taxon>
        <taxon>Micromonosporaceae</taxon>
        <taxon>Spirilliplanes</taxon>
    </lineage>
</organism>
<evidence type="ECO:0000313" key="1">
    <source>
        <dbReference type="EMBL" id="GIJ02781.1"/>
    </source>
</evidence>
<dbReference type="EMBL" id="BOOY01000014">
    <property type="protein sequence ID" value="GIJ02781.1"/>
    <property type="molecule type" value="Genomic_DNA"/>
</dbReference>
<dbReference type="RefSeq" id="WP_203938066.1">
    <property type="nucleotide sequence ID" value="NZ_BAAAGJ010000009.1"/>
</dbReference>
<comment type="caution">
    <text evidence="1">The sequence shown here is derived from an EMBL/GenBank/DDBJ whole genome shotgun (WGS) entry which is preliminary data.</text>
</comment>
<evidence type="ECO:0000313" key="2">
    <source>
        <dbReference type="Proteomes" id="UP000652013"/>
    </source>
</evidence>
<proteinExistence type="predicted"/>
<dbReference type="AlphaFoldDB" id="A0A8J3Y6J8"/>